<dbReference type="EMBL" id="KL584762">
    <property type="protein sequence ID" value="KEQ94314.1"/>
    <property type="molecule type" value="Genomic_DNA"/>
</dbReference>
<organism evidence="1 2">
    <name type="scientific">Aureobasidium subglaciale (strain EXF-2481)</name>
    <name type="common">Aureobasidium pullulans var. subglaciale</name>
    <dbReference type="NCBI Taxonomy" id="1043005"/>
    <lineage>
        <taxon>Eukaryota</taxon>
        <taxon>Fungi</taxon>
        <taxon>Dikarya</taxon>
        <taxon>Ascomycota</taxon>
        <taxon>Pezizomycotina</taxon>
        <taxon>Dothideomycetes</taxon>
        <taxon>Dothideomycetidae</taxon>
        <taxon>Dothideales</taxon>
        <taxon>Saccotheciaceae</taxon>
        <taxon>Aureobasidium</taxon>
    </lineage>
</organism>
<evidence type="ECO:0000313" key="1">
    <source>
        <dbReference type="EMBL" id="KEQ94314.1"/>
    </source>
</evidence>
<gene>
    <name evidence="1" type="ORF">AUEXF2481DRAFT_40887</name>
</gene>
<name>A0A074YE33_AURSE</name>
<sequence>MYNAAPCPTIYCAKSMHSSRLVIQLRSWKDHARRYNKRYRILVLGSFTHSQLYPALIVRKIAVPHHHLICSDVPIMPSSSCRKASQTSHMSNFTVSSIEGQDAVQDSYPKNSSLTIRVSKKADCRSESEPCPVIATGYMADWLRLNISSDHDTSVSIWSLVKNTTGLRTLRRVSIKLIHIKSNFNSSRAEIFAVNRAMRRSIAGRWPVNVS</sequence>
<dbReference type="RefSeq" id="XP_013342864.1">
    <property type="nucleotide sequence ID" value="XM_013487410.1"/>
</dbReference>
<reference evidence="1 2" key="1">
    <citation type="journal article" date="2014" name="BMC Genomics">
        <title>Genome sequencing of four Aureobasidium pullulans varieties: biotechnological potential, stress tolerance, and description of new species.</title>
        <authorList>
            <person name="Gostin Ar C."/>
            <person name="Ohm R.A."/>
            <person name="Kogej T."/>
            <person name="Sonjak S."/>
            <person name="Turk M."/>
            <person name="Zajc J."/>
            <person name="Zalar P."/>
            <person name="Grube M."/>
            <person name="Sun H."/>
            <person name="Han J."/>
            <person name="Sharma A."/>
            <person name="Chiniquy J."/>
            <person name="Ngan C.Y."/>
            <person name="Lipzen A."/>
            <person name="Barry K."/>
            <person name="Grigoriev I.V."/>
            <person name="Gunde-Cimerman N."/>
        </authorList>
    </citation>
    <scope>NUCLEOTIDE SEQUENCE [LARGE SCALE GENOMIC DNA]</scope>
    <source>
        <strain evidence="1 2">EXF-2481</strain>
    </source>
</reference>
<dbReference type="Pfam" id="PF19535">
    <property type="entry name" value="DUF6060"/>
    <property type="match status" value="1"/>
</dbReference>
<evidence type="ECO:0000313" key="2">
    <source>
        <dbReference type="Proteomes" id="UP000030641"/>
    </source>
</evidence>
<dbReference type="AlphaFoldDB" id="A0A074YE33"/>
<dbReference type="InterPro" id="IPR045702">
    <property type="entry name" value="DUF6060"/>
</dbReference>
<keyword evidence="2" id="KW-1185">Reference proteome</keyword>
<feature type="non-terminal residue" evidence="1">
    <location>
        <position position="211"/>
    </location>
</feature>
<dbReference type="GeneID" id="25366721"/>
<protein>
    <submittedName>
        <fullName evidence="1">Uncharacterized protein</fullName>
    </submittedName>
</protein>
<dbReference type="HOGENOM" id="CLU_1307433_0_0_1"/>
<accession>A0A074YE33</accession>
<proteinExistence type="predicted"/>
<dbReference type="InParanoid" id="A0A074YE33"/>
<dbReference type="Proteomes" id="UP000030641">
    <property type="component" value="Unassembled WGS sequence"/>
</dbReference>